<evidence type="ECO:0000313" key="1">
    <source>
        <dbReference type="EMBL" id="KKT68376.1"/>
    </source>
</evidence>
<name>A0A0G1J9N4_UNCKA</name>
<dbReference type="Proteomes" id="UP000034783">
    <property type="component" value="Unassembled WGS sequence"/>
</dbReference>
<evidence type="ECO:0000313" key="2">
    <source>
        <dbReference type="Proteomes" id="UP000034783"/>
    </source>
</evidence>
<proteinExistence type="predicted"/>
<organism evidence="1 2">
    <name type="scientific">candidate division WWE3 bacterium GW2011_GWB1_44_4</name>
    <dbReference type="NCBI Taxonomy" id="1619116"/>
    <lineage>
        <taxon>Bacteria</taxon>
        <taxon>Katanobacteria</taxon>
    </lineage>
</organism>
<comment type="caution">
    <text evidence="1">The sequence shown here is derived from an EMBL/GenBank/DDBJ whole genome shotgun (WGS) entry which is preliminary data.</text>
</comment>
<protein>
    <submittedName>
        <fullName evidence="1">Uncharacterized protein</fullName>
    </submittedName>
</protein>
<dbReference type="AlphaFoldDB" id="A0A0G1J9N4"/>
<accession>A0A0G1J9N4</accession>
<reference evidence="1 2" key="1">
    <citation type="journal article" date="2015" name="Nature">
        <title>rRNA introns, odd ribosomes, and small enigmatic genomes across a large radiation of phyla.</title>
        <authorList>
            <person name="Brown C.T."/>
            <person name="Hug L.A."/>
            <person name="Thomas B.C."/>
            <person name="Sharon I."/>
            <person name="Castelle C.J."/>
            <person name="Singh A."/>
            <person name="Wilkins M.J."/>
            <person name="Williams K.H."/>
            <person name="Banfield J.F."/>
        </authorList>
    </citation>
    <scope>NUCLEOTIDE SEQUENCE [LARGE SCALE GENOMIC DNA]</scope>
</reference>
<dbReference type="EMBL" id="LCJD01000045">
    <property type="protein sequence ID" value="KKT68376.1"/>
    <property type="molecule type" value="Genomic_DNA"/>
</dbReference>
<sequence>MSFSVRSAVLFGCVFIGTVVFSKTAFSLSISASDKRYFAFSLQSYSVRDAQDTKVTFLWNISGLIMPGQTMPGQKRLTVVPYSSNGRVVLYNSATESYVSSADLAEGYPYLEENMIMRVYGIKGSTIPYSLKFIIRDTYTGTIYETAEKKLWDFTFYEKYTQLLNKNLFESTLSAAEPDPPPQPPEVLAAADYKNPVKIRLWYLSPLFFLVGLLKLHNDPG</sequence>
<gene>
    <name evidence="1" type="ORF">UW65_C0045G0005</name>
</gene>